<comment type="caution">
    <text evidence="1">The sequence shown here is derived from an EMBL/GenBank/DDBJ whole genome shotgun (WGS) entry which is preliminary data.</text>
</comment>
<dbReference type="Proteomes" id="UP001153148">
    <property type="component" value="Unassembled WGS sequence"/>
</dbReference>
<proteinExistence type="predicted"/>
<sequence>MELACLIECRDQRAAADNWKNATSIYDFTVKDIKGEDVSLEKYR</sequence>
<gene>
    <name evidence="1" type="ORF">TPAB3V08_LOCUS9762</name>
</gene>
<keyword evidence="2" id="KW-1185">Reference proteome</keyword>
<dbReference type="EMBL" id="CAJPIN010022480">
    <property type="protein sequence ID" value="CAG2062814.1"/>
    <property type="molecule type" value="Genomic_DNA"/>
</dbReference>
<evidence type="ECO:0000313" key="1">
    <source>
        <dbReference type="EMBL" id="CAG2062814.1"/>
    </source>
</evidence>
<accession>A0ABN7P4L8</accession>
<dbReference type="Gene3D" id="3.40.30.10">
    <property type="entry name" value="Glutaredoxin"/>
    <property type="match status" value="1"/>
</dbReference>
<organism evidence="1 2">
    <name type="scientific">Timema podura</name>
    <name type="common">Walking stick</name>
    <dbReference type="NCBI Taxonomy" id="61482"/>
    <lineage>
        <taxon>Eukaryota</taxon>
        <taxon>Metazoa</taxon>
        <taxon>Ecdysozoa</taxon>
        <taxon>Arthropoda</taxon>
        <taxon>Hexapoda</taxon>
        <taxon>Insecta</taxon>
        <taxon>Pterygota</taxon>
        <taxon>Neoptera</taxon>
        <taxon>Polyneoptera</taxon>
        <taxon>Phasmatodea</taxon>
        <taxon>Timematodea</taxon>
        <taxon>Timematoidea</taxon>
        <taxon>Timematidae</taxon>
        <taxon>Timema</taxon>
    </lineage>
</organism>
<protein>
    <submittedName>
        <fullName evidence="1">Uncharacterized protein</fullName>
    </submittedName>
</protein>
<evidence type="ECO:0000313" key="2">
    <source>
        <dbReference type="Proteomes" id="UP001153148"/>
    </source>
</evidence>
<name>A0ABN7P4L8_TIMPD</name>
<reference evidence="1" key="1">
    <citation type="submission" date="2021-03" db="EMBL/GenBank/DDBJ databases">
        <authorList>
            <person name="Tran Van P."/>
        </authorList>
    </citation>
    <scope>NUCLEOTIDE SEQUENCE</scope>
</reference>